<protein>
    <submittedName>
        <fullName evidence="2">Putative glycosyltransferase</fullName>
    </submittedName>
</protein>
<dbReference type="EMBL" id="CP000830">
    <property type="protein sequence ID" value="ABV93733.1"/>
    <property type="molecule type" value="Genomic_DNA"/>
</dbReference>
<evidence type="ECO:0000259" key="1">
    <source>
        <dbReference type="Pfam" id="PF04101"/>
    </source>
</evidence>
<keyword evidence="3" id="KW-1185">Reference proteome</keyword>
<dbReference type="InterPro" id="IPR007235">
    <property type="entry name" value="Glyco_trans_28_C"/>
</dbReference>
<sequence>MQANRIALYSHDTLGFGHFRRNLMLAKKLRALPSKPDVMLVAGTYEVGAFDIPDGIEVLTLPAYAKHADGQYTARRLNMELCELRALREAILAATLKRFAPDLLIVDNVPLGAQGELEGPLRKLRKRGKTRLVLGCRDILDDPATVRRQWLRQRHVETINTYFDAVWIYGDPAVYDVFKDCDLTGITAEIVHTGYLLKDWPAEVAPSGGEAPLVLCTVGGGRDGLDLCKAFAAAELPAGHRGIIVPGTQMDADALARIRQIAAGNRGMQVVPFVPDLVPLMAAARRIVAMGGYNTTCEILALKKPALIVPRVAPRTEQLIRARALSDRGLVDICHPRGLSPTALSEWMARPIPRAASHGIRTDGLASVAALAQSALYPDYQQIAAE</sequence>
<evidence type="ECO:0000313" key="2">
    <source>
        <dbReference type="EMBL" id="ABV93733.1"/>
    </source>
</evidence>
<evidence type="ECO:0000313" key="3">
    <source>
        <dbReference type="Proteomes" id="UP000006833"/>
    </source>
</evidence>
<accession>A8LP51</accession>
<dbReference type="SUPFAM" id="SSF53756">
    <property type="entry name" value="UDP-Glycosyltransferase/glycogen phosphorylase"/>
    <property type="match status" value="1"/>
</dbReference>
<keyword evidence="2" id="KW-0808">Transferase</keyword>
<dbReference type="Gene3D" id="3.40.50.2000">
    <property type="entry name" value="Glycogen Phosphorylase B"/>
    <property type="match status" value="1"/>
</dbReference>
<dbReference type="HOGENOM" id="CLU_055279_0_0_5"/>
<dbReference type="AlphaFoldDB" id="A8LP51"/>
<organism evidence="2 3">
    <name type="scientific">Dinoroseobacter shibae (strain DSM 16493 / NCIMB 14021 / DFL 12)</name>
    <dbReference type="NCBI Taxonomy" id="398580"/>
    <lineage>
        <taxon>Bacteria</taxon>
        <taxon>Pseudomonadati</taxon>
        <taxon>Pseudomonadota</taxon>
        <taxon>Alphaproteobacteria</taxon>
        <taxon>Rhodobacterales</taxon>
        <taxon>Roseobacteraceae</taxon>
        <taxon>Dinoroseobacter</taxon>
    </lineage>
</organism>
<dbReference type="PANTHER" id="PTHR21015">
    <property type="entry name" value="UDP-N-ACETYLGLUCOSAMINE--N-ACETYLMURAMYL-(PENTAPEPTIDE) PYROPHOSPHORYL-UNDECAPRENOL N-ACETYLGLUCOSAMINE TRANSFERASE 1"/>
    <property type="match status" value="1"/>
</dbReference>
<dbReference type="CAZy" id="GT1">
    <property type="family name" value="Glycosyltransferase Family 1"/>
</dbReference>
<dbReference type="KEGG" id="dsh:Dshi_1994"/>
<gene>
    <name evidence="2" type="ordered locus">Dshi_1994</name>
</gene>
<dbReference type="Proteomes" id="UP000006833">
    <property type="component" value="Chromosome"/>
</dbReference>
<name>A8LP51_DINSH</name>
<dbReference type="Pfam" id="PF04101">
    <property type="entry name" value="Glyco_tran_28_C"/>
    <property type="match status" value="1"/>
</dbReference>
<reference evidence="3" key="1">
    <citation type="journal article" date="2010" name="ISME J.">
        <title>The complete genome sequence of the algal symbiont Dinoroseobacter shibae: a hitchhiker's guide to life in the sea.</title>
        <authorList>
            <person name="Wagner-Dobler I."/>
            <person name="Ballhausen B."/>
            <person name="Berger M."/>
            <person name="Brinkhoff T."/>
            <person name="Buchholz I."/>
            <person name="Bunk B."/>
            <person name="Cypionka H."/>
            <person name="Daniel R."/>
            <person name="Drepper T."/>
            <person name="Gerdts G."/>
            <person name="Hahnke S."/>
            <person name="Han C."/>
            <person name="Jahn D."/>
            <person name="Kalhoefer D."/>
            <person name="Kiss H."/>
            <person name="Klenk H.P."/>
            <person name="Kyrpides N."/>
            <person name="Liebl W."/>
            <person name="Liesegang H."/>
            <person name="Meincke L."/>
            <person name="Pati A."/>
            <person name="Petersen J."/>
            <person name="Piekarski T."/>
            <person name="Pommerenke C."/>
            <person name="Pradella S."/>
            <person name="Pukall R."/>
            <person name="Rabus R."/>
            <person name="Stackebrandt E."/>
            <person name="Thole S."/>
            <person name="Thompson L."/>
            <person name="Tielen P."/>
            <person name="Tomasch J."/>
            <person name="von Jan M."/>
            <person name="Wanphrut N."/>
            <person name="Wichels A."/>
            <person name="Zech H."/>
            <person name="Simon M."/>
        </authorList>
    </citation>
    <scope>NUCLEOTIDE SEQUENCE [LARGE SCALE GENOMIC DNA]</scope>
    <source>
        <strain evidence="3">DSM 16493 / NCIMB 14021 / DFL 12</strain>
    </source>
</reference>
<dbReference type="PANTHER" id="PTHR21015:SF28">
    <property type="entry name" value="SLL1722 PROTEIN"/>
    <property type="match status" value="1"/>
</dbReference>
<feature type="domain" description="Glycosyl transferase family 28 C-terminal" evidence="1">
    <location>
        <begin position="266"/>
        <end position="342"/>
    </location>
</feature>
<dbReference type="eggNOG" id="COG4671">
    <property type="taxonomic scope" value="Bacteria"/>
</dbReference>
<dbReference type="OrthoDB" id="9802126at2"/>
<dbReference type="RefSeq" id="WP_012178664.1">
    <property type="nucleotide sequence ID" value="NC_009952.1"/>
</dbReference>
<dbReference type="GO" id="GO:0016758">
    <property type="term" value="F:hexosyltransferase activity"/>
    <property type="evidence" value="ECO:0007669"/>
    <property type="project" value="InterPro"/>
</dbReference>
<dbReference type="STRING" id="398580.Dshi_1994"/>
<proteinExistence type="predicted"/>